<dbReference type="InterPro" id="IPR001647">
    <property type="entry name" value="HTH_TetR"/>
</dbReference>
<keyword evidence="1" id="KW-0805">Transcription regulation</keyword>
<dbReference type="PROSITE" id="PS50977">
    <property type="entry name" value="HTH_TETR_2"/>
    <property type="match status" value="1"/>
</dbReference>
<evidence type="ECO:0000256" key="1">
    <source>
        <dbReference type="ARBA" id="ARBA00023015"/>
    </source>
</evidence>
<accession>A0ABV6UMH3</accession>
<dbReference type="Gene3D" id="1.10.357.10">
    <property type="entry name" value="Tetracycline Repressor, domain 2"/>
    <property type="match status" value="1"/>
</dbReference>
<evidence type="ECO:0000256" key="3">
    <source>
        <dbReference type="ARBA" id="ARBA00023163"/>
    </source>
</evidence>
<dbReference type="PANTHER" id="PTHR47752">
    <property type="entry name" value="HTH-TYPE TRANSCRIPTIONAL REPRESSOR FABR"/>
    <property type="match status" value="1"/>
</dbReference>
<gene>
    <name evidence="6" type="ORF">ACEZDJ_15270</name>
</gene>
<keyword evidence="2 4" id="KW-0238">DNA-binding</keyword>
<evidence type="ECO:0000259" key="5">
    <source>
        <dbReference type="PROSITE" id="PS50977"/>
    </source>
</evidence>
<dbReference type="InterPro" id="IPR054129">
    <property type="entry name" value="DesT_TetR_C"/>
</dbReference>
<evidence type="ECO:0000256" key="4">
    <source>
        <dbReference type="PROSITE-ProRule" id="PRU00335"/>
    </source>
</evidence>
<dbReference type="Pfam" id="PF00440">
    <property type="entry name" value="TetR_N"/>
    <property type="match status" value="1"/>
</dbReference>
<evidence type="ECO:0000313" key="6">
    <source>
        <dbReference type="EMBL" id="MFC1402647.1"/>
    </source>
</evidence>
<sequence length="208" mass="23502">MSHTLGTRQAQKQQTRQSLLDAGLRLLEHQSLSSVGLREVTREVGITPSAFYRHFRDLSELGVALVDESFGSLRVMVRTIRSERAAPDEVIDRTVDVIAEYVRLHRAHFRFLARERHGGVQPVRDAIDARFRQFADDLARDLAAQPESEGWDPQDVRMLADLYVDHTVSTAAALLDADGDAAAEQRITATARRQLRLISLGRRHWLRG</sequence>
<evidence type="ECO:0000313" key="7">
    <source>
        <dbReference type="Proteomes" id="UP001592528"/>
    </source>
</evidence>
<keyword evidence="7" id="KW-1185">Reference proteome</keyword>
<keyword evidence="3" id="KW-0804">Transcription</keyword>
<dbReference type="PANTHER" id="PTHR47752:SF1">
    <property type="entry name" value="HTH-TYPE TRANSCRIPTIONAL REPRESSOR FABR"/>
    <property type="match status" value="1"/>
</dbReference>
<dbReference type="InterPro" id="IPR009057">
    <property type="entry name" value="Homeodomain-like_sf"/>
</dbReference>
<reference evidence="6 7" key="1">
    <citation type="submission" date="2024-09" db="EMBL/GenBank/DDBJ databases">
        <authorList>
            <person name="Lee S.D."/>
        </authorList>
    </citation>
    <scope>NUCLEOTIDE SEQUENCE [LARGE SCALE GENOMIC DNA]</scope>
    <source>
        <strain evidence="6 7">N1-5</strain>
    </source>
</reference>
<dbReference type="Pfam" id="PF21943">
    <property type="entry name" value="TetR_C_46"/>
    <property type="match status" value="1"/>
</dbReference>
<dbReference type="RefSeq" id="WP_030253142.1">
    <property type="nucleotide sequence ID" value="NZ_JBHEZZ010000007.1"/>
</dbReference>
<dbReference type="SUPFAM" id="SSF46689">
    <property type="entry name" value="Homeodomain-like"/>
    <property type="match status" value="1"/>
</dbReference>
<proteinExistence type="predicted"/>
<comment type="caution">
    <text evidence="6">The sequence shown here is derived from an EMBL/GenBank/DDBJ whole genome shotgun (WGS) entry which is preliminary data.</text>
</comment>
<name>A0ABV6UMH3_9ACTN</name>
<feature type="DNA-binding region" description="H-T-H motif" evidence="4">
    <location>
        <begin position="36"/>
        <end position="55"/>
    </location>
</feature>
<dbReference type="EMBL" id="JBHEZZ010000007">
    <property type="protein sequence ID" value="MFC1402647.1"/>
    <property type="molecule type" value="Genomic_DNA"/>
</dbReference>
<feature type="domain" description="HTH tetR-type" evidence="5">
    <location>
        <begin position="13"/>
        <end position="73"/>
    </location>
</feature>
<dbReference type="InterPro" id="IPR050692">
    <property type="entry name" value="HTH_transcr_repressor_FabR"/>
</dbReference>
<protein>
    <submittedName>
        <fullName evidence="6">TetR family transcriptional regulator</fullName>
    </submittedName>
</protein>
<dbReference type="Proteomes" id="UP001592528">
    <property type="component" value="Unassembled WGS sequence"/>
</dbReference>
<dbReference type="Gene3D" id="1.10.10.60">
    <property type="entry name" value="Homeodomain-like"/>
    <property type="match status" value="1"/>
</dbReference>
<evidence type="ECO:0000256" key="2">
    <source>
        <dbReference type="ARBA" id="ARBA00023125"/>
    </source>
</evidence>
<organism evidence="6 7">
    <name type="scientific">Streptacidiphilus cavernicola</name>
    <dbReference type="NCBI Taxonomy" id="3342716"/>
    <lineage>
        <taxon>Bacteria</taxon>
        <taxon>Bacillati</taxon>
        <taxon>Actinomycetota</taxon>
        <taxon>Actinomycetes</taxon>
        <taxon>Kitasatosporales</taxon>
        <taxon>Streptomycetaceae</taxon>
        <taxon>Streptacidiphilus</taxon>
    </lineage>
</organism>